<dbReference type="Pfam" id="PF00432">
    <property type="entry name" value="Prenyltrans"/>
    <property type="match status" value="1"/>
</dbReference>
<organism evidence="17 18">
    <name type="scientific">Dufourea novaeangliae</name>
    <name type="common">Sweat bee</name>
    <dbReference type="NCBI Taxonomy" id="178035"/>
    <lineage>
        <taxon>Eukaryota</taxon>
        <taxon>Metazoa</taxon>
        <taxon>Ecdysozoa</taxon>
        <taxon>Arthropoda</taxon>
        <taxon>Hexapoda</taxon>
        <taxon>Insecta</taxon>
        <taxon>Pterygota</taxon>
        <taxon>Neoptera</taxon>
        <taxon>Endopterygota</taxon>
        <taxon>Hymenoptera</taxon>
        <taxon>Apocrita</taxon>
        <taxon>Aculeata</taxon>
        <taxon>Apoidea</taxon>
        <taxon>Anthophila</taxon>
        <taxon>Halictidae</taxon>
        <taxon>Rophitinae</taxon>
        <taxon>Dufourea</taxon>
    </lineage>
</organism>
<comment type="subunit">
    <text evidence="14">Heterodimer of FNTA and PGGT1B. PGGT1B mediates interaction with substrate peptides.</text>
</comment>
<dbReference type="OMA" id="RWCLMRQ"/>
<evidence type="ECO:0000256" key="7">
    <source>
        <dbReference type="ARBA" id="ARBA00022679"/>
    </source>
</evidence>
<evidence type="ECO:0000256" key="9">
    <source>
        <dbReference type="ARBA" id="ARBA00022737"/>
    </source>
</evidence>
<dbReference type="STRING" id="178035.A0A154P2P1"/>
<evidence type="ECO:0000256" key="6">
    <source>
        <dbReference type="ARBA" id="ARBA00022602"/>
    </source>
</evidence>
<evidence type="ECO:0000256" key="1">
    <source>
        <dbReference type="ARBA" id="ARBA00001946"/>
    </source>
</evidence>
<dbReference type="CDD" id="cd02895">
    <property type="entry name" value="GGTase-I"/>
    <property type="match status" value="1"/>
</dbReference>
<keyword evidence="11" id="KW-0460">Magnesium</keyword>
<comment type="cofactor">
    <cofactor evidence="2">
        <name>Zn(2+)</name>
        <dbReference type="ChEBI" id="CHEBI:29105"/>
    </cofactor>
</comment>
<dbReference type="GO" id="GO:0005953">
    <property type="term" value="C:CAAX-protein geranylgeranyltransferase complex"/>
    <property type="evidence" value="ECO:0007669"/>
    <property type="project" value="InterPro"/>
</dbReference>
<dbReference type="GO" id="GO:0046872">
    <property type="term" value="F:metal ion binding"/>
    <property type="evidence" value="ECO:0007669"/>
    <property type="project" value="UniProtKB-KW"/>
</dbReference>
<evidence type="ECO:0000259" key="16">
    <source>
        <dbReference type="Pfam" id="PF00432"/>
    </source>
</evidence>
<sequence length="335" mass="37204">MPPQLAMKKHAKYFQSILQMIPSDWESYDDSRIAIAFFAISGLDVLNCLNYLSKETKLEAIDWIYRQQLVGIGPRSGFRPSIMVPKNIPNYQCGHLAMTYLALGSLLILEDDLSKVDKKSILEGMRACQKPDGTFSAVLMGGESDMRFLYCACCISAILNDWSGMDKARAIDYILNSISYDGAIGQGPGLESHGGSTFCAVASLCLMNELHNVLTNDQLNRLRRWCLMRQDSGFHGRPGKPSDTCYSFWVGATLQLLDFNKFPDPEKNRAFVLTTQNGIIGGFAKFAKCQPDPHHTYLGLCGLSLAGETGLSIVNAALNITDRAYKHLLKLHDVW</sequence>
<evidence type="ECO:0000256" key="14">
    <source>
        <dbReference type="ARBA" id="ARBA00065714"/>
    </source>
</evidence>
<dbReference type="EMBL" id="KQ434791">
    <property type="protein sequence ID" value="KZC05390.1"/>
    <property type="molecule type" value="Genomic_DNA"/>
</dbReference>
<keyword evidence="7 17" id="KW-0808">Transferase</keyword>
<dbReference type="InterPro" id="IPR001330">
    <property type="entry name" value="Prenyltrans"/>
</dbReference>
<comment type="similarity">
    <text evidence="3">Belongs to the protein prenyltransferase subunit beta family.</text>
</comment>
<keyword evidence="9" id="KW-0677">Repeat</keyword>
<keyword evidence="10" id="KW-0862">Zinc</keyword>
<evidence type="ECO:0000256" key="10">
    <source>
        <dbReference type="ARBA" id="ARBA00022833"/>
    </source>
</evidence>
<accession>A0A154P2P1</accession>
<reference evidence="17 18" key="1">
    <citation type="submission" date="2015-07" db="EMBL/GenBank/DDBJ databases">
        <title>The genome of Dufourea novaeangliae.</title>
        <authorList>
            <person name="Pan H."/>
            <person name="Kapheim K."/>
        </authorList>
    </citation>
    <scope>NUCLEOTIDE SEQUENCE [LARGE SCALE GENOMIC DNA]</scope>
    <source>
        <strain evidence="17">0120121106</strain>
        <tissue evidence="17">Whole body</tissue>
    </source>
</reference>
<proteinExistence type="inferred from homology"/>
<evidence type="ECO:0000256" key="2">
    <source>
        <dbReference type="ARBA" id="ARBA00001947"/>
    </source>
</evidence>
<evidence type="ECO:0000256" key="12">
    <source>
        <dbReference type="ARBA" id="ARBA00031713"/>
    </source>
</evidence>
<evidence type="ECO:0000256" key="3">
    <source>
        <dbReference type="ARBA" id="ARBA00010497"/>
    </source>
</evidence>
<evidence type="ECO:0000256" key="15">
    <source>
        <dbReference type="ARBA" id="ARBA00078363"/>
    </source>
</evidence>
<evidence type="ECO:0000256" key="13">
    <source>
        <dbReference type="ARBA" id="ARBA00050428"/>
    </source>
</evidence>
<feature type="domain" description="Prenyltransferase alpha-alpha toroid" evidence="16">
    <location>
        <begin position="5"/>
        <end position="320"/>
    </location>
</feature>
<keyword evidence="18" id="KW-1185">Reference proteome</keyword>
<evidence type="ECO:0000256" key="11">
    <source>
        <dbReference type="ARBA" id="ARBA00022842"/>
    </source>
</evidence>
<evidence type="ECO:0000256" key="5">
    <source>
        <dbReference type="ARBA" id="ARBA00020603"/>
    </source>
</evidence>
<dbReference type="PANTHER" id="PTHR11774">
    <property type="entry name" value="GERANYLGERANYL TRANSFERASE TYPE BETA SUBUNIT"/>
    <property type="match status" value="1"/>
</dbReference>
<keyword evidence="8" id="KW-0479">Metal-binding</keyword>
<dbReference type="InterPro" id="IPR045089">
    <property type="entry name" value="PGGT1B-like"/>
</dbReference>
<dbReference type="InterPro" id="IPR008930">
    <property type="entry name" value="Terpenoid_cyclase/PrenylTrfase"/>
</dbReference>
<dbReference type="OrthoDB" id="24893at2759"/>
<keyword evidence="6" id="KW-0637">Prenyltransferase</keyword>
<dbReference type="FunFam" id="1.50.10.20:FF:000005">
    <property type="entry name" value="Geranylgeranyl transferase type-1 subunit beta"/>
    <property type="match status" value="1"/>
</dbReference>
<evidence type="ECO:0000256" key="4">
    <source>
        <dbReference type="ARBA" id="ARBA00012700"/>
    </source>
</evidence>
<protein>
    <recommendedName>
        <fullName evidence="5">Geranylgeranyl transferase type-1 subunit beta</fullName>
        <ecNumber evidence="4">2.5.1.59</ecNumber>
    </recommendedName>
    <alternativeName>
        <fullName evidence="12">Geranylgeranyl transferase type I subunit beta</fullName>
    </alternativeName>
    <alternativeName>
        <fullName evidence="15">Type I protein geranyl-geranyltransferase subunit beta</fullName>
    </alternativeName>
</protein>
<dbReference type="PANTHER" id="PTHR11774:SF4">
    <property type="entry name" value="GERANYLGERANYL TRANSFERASE TYPE-1 SUBUNIT BETA"/>
    <property type="match status" value="1"/>
</dbReference>
<comment type="catalytic activity">
    <reaction evidence="13">
        <text>geranylgeranyl diphosphate + L-cysteinyl-[protein] = S-geranylgeranyl-L-cysteinyl-[protein] + diphosphate</text>
        <dbReference type="Rhea" id="RHEA:21240"/>
        <dbReference type="Rhea" id="RHEA-COMP:10131"/>
        <dbReference type="Rhea" id="RHEA-COMP:11537"/>
        <dbReference type="ChEBI" id="CHEBI:29950"/>
        <dbReference type="ChEBI" id="CHEBI:33019"/>
        <dbReference type="ChEBI" id="CHEBI:57533"/>
        <dbReference type="ChEBI" id="CHEBI:86021"/>
        <dbReference type="EC" id="2.5.1.59"/>
    </reaction>
</comment>
<dbReference type="Gene3D" id="1.50.10.20">
    <property type="match status" value="1"/>
</dbReference>
<dbReference type="AlphaFoldDB" id="A0A154P2P1"/>
<comment type="cofactor">
    <cofactor evidence="1">
        <name>Mg(2+)</name>
        <dbReference type="ChEBI" id="CHEBI:18420"/>
    </cofactor>
</comment>
<evidence type="ECO:0000313" key="17">
    <source>
        <dbReference type="EMBL" id="KZC05390.1"/>
    </source>
</evidence>
<evidence type="ECO:0000256" key="8">
    <source>
        <dbReference type="ARBA" id="ARBA00022723"/>
    </source>
</evidence>
<dbReference type="SUPFAM" id="SSF48239">
    <property type="entry name" value="Terpenoid cyclases/Protein prenyltransferases"/>
    <property type="match status" value="1"/>
</dbReference>
<dbReference type="GO" id="GO:0004662">
    <property type="term" value="F:CAAX-protein geranylgeranyltransferase activity"/>
    <property type="evidence" value="ECO:0007669"/>
    <property type="project" value="UniProtKB-EC"/>
</dbReference>
<dbReference type="Proteomes" id="UP000076502">
    <property type="component" value="Unassembled WGS sequence"/>
</dbReference>
<evidence type="ECO:0000313" key="18">
    <source>
        <dbReference type="Proteomes" id="UP000076502"/>
    </source>
</evidence>
<gene>
    <name evidence="17" type="ORF">WN55_05420</name>
</gene>
<dbReference type="InterPro" id="IPR041960">
    <property type="entry name" value="GGTase_I_beta"/>
</dbReference>
<dbReference type="EC" id="2.5.1.59" evidence="4"/>
<name>A0A154P2P1_DUFNO</name>